<feature type="compositionally biased region" description="Low complexity" evidence="1">
    <location>
        <begin position="24"/>
        <end position="33"/>
    </location>
</feature>
<evidence type="ECO:0000313" key="2">
    <source>
        <dbReference type="EMBL" id="BBO32479.1"/>
    </source>
</evidence>
<name>A0A5K7XHQ6_9BACT</name>
<dbReference type="RefSeq" id="WP_152098436.1">
    <property type="nucleotide sequence ID" value="NZ_AP021861.1"/>
</dbReference>
<reference evidence="3" key="1">
    <citation type="submission" date="2019-10" db="EMBL/GenBank/DDBJ databases">
        <title>Lacipirellula parvula gen. nov., sp. nov., representing a lineage of planctomycetes widespread in freshwater anoxic habitats, and description of the family Lacipirellulaceae.</title>
        <authorList>
            <person name="Dedysh S.N."/>
            <person name="Kulichevskaya I.S."/>
            <person name="Beletsky A.V."/>
            <person name="Rakitin A.L."/>
            <person name="Mardanov A.V."/>
            <person name="Ivanova A.A."/>
            <person name="Saltykova V.X."/>
            <person name="Rijpstra W.I.C."/>
            <person name="Sinninghe Damste J.S."/>
            <person name="Ravin N.V."/>
        </authorList>
    </citation>
    <scope>NUCLEOTIDE SEQUENCE [LARGE SCALE GENOMIC DNA]</scope>
    <source>
        <strain evidence="3">PX69</strain>
    </source>
</reference>
<keyword evidence="3" id="KW-1185">Reference proteome</keyword>
<dbReference type="AlphaFoldDB" id="A0A5K7XHQ6"/>
<organism evidence="2 3">
    <name type="scientific">Lacipirellula parvula</name>
    <dbReference type="NCBI Taxonomy" id="2650471"/>
    <lineage>
        <taxon>Bacteria</taxon>
        <taxon>Pseudomonadati</taxon>
        <taxon>Planctomycetota</taxon>
        <taxon>Planctomycetia</taxon>
        <taxon>Pirellulales</taxon>
        <taxon>Lacipirellulaceae</taxon>
        <taxon>Lacipirellula</taxon>
    </lineage>
</organism>
<feature type="region of interest" description="Disordered" evidence="1">
    <location>
        <begin position="133"/>
        <end position="186"/>
    </location>
</feature>
<protein>
    <submittedName>
        <fullName evidence="2">Uncharacterized protein</fullName>
    </submittedName>
</protein>
<dbReference type="Proteomes" id="UP000326837">
    <property type="component" value="Chromosome"/>
</dbReference>
<sequence>MKRTRLILAATAMAALGGGDFNRAAAQQPASAPATPPPADERYVEPNTRSQAEIDKERAAIWDSKEMVAAREWLVDHMARSARITPSQSQRYLEELKRLSPEQMKLWLITFEEQQAERNRQHETFESARQMSVDRAMQANQASQQAAENATRTRNQAAQTAQEAMRNQQQTAQERAQQRASDRDAAAQAMLQPSAYIWLNTAPWGPYAGYPIGGGAAIDPAAFRGVLGVTNREPANTISPGARRPETNR</sequence>
<proteinExistence type="predicted"/>
<gene>
    <name evidence="2" type="ORF">PLANPX_2091</name>
</gene>
<dbReference type="EMBL" id="AP021861">
    <property type="protein sequence ID" value="BBO32479.1"/>
    <property type="molecule type" value="Genomic_DNA"/>
</dbReference>
<feature type="compositionally biased region" description="Low complexity" evidence="1">
    <location>
        <begin position="136"/>
        <end position="175"/>
    </location>
</feature>
<evidence type="ECO:0000313" key="3">
    <source>
        <dbReference type="Proteomes" id="UP000326837"/>
    </source>
</evidence>
<evidence type="ECO:0000256" key="1">
    <source>
        <dbReference type="SAM" id="MobiDB-lite"/>
    </source>
</evidence>
<dbReference type="KEGG" id="lpav:PLANPX_2091"/>
<feature type="compositionally biased region" description="Basic and acidic residues" evidence="1">
    <location>
        <begin position="176"/>
        <end position="185"/>
    </location>
</feature>
<feature type="region of interest" description="Disordered" evidence="1">
    <location>
        <begin position="24"/>
        <end position="50"/>
    </location>
</feature>
<accession>A0A5K7XHQ6</accession>